<evidence type="ECO:0000313" key="2">
    <source>
        <dbReference type="Proteomes" id="UP001164116"/>
    </source>
</evidence>
<proteinExistence type="predicted"/>
<keyword evidence="2" id="KW-1185">Reference proteome</keyword>
<protein>
    <submittedName>
        <fullName evidence="1">Uncharacterized protein</fullName>
    </submittedName>
</protein>
<name>A0ABY6QNQ2_9PSED</name>
<accession>A0ABY6QNQ2</accession>
<dbReference type="Proteomes" id="UP001164116">
    <property type="component" value="Chromosome"/>
</dbReference>
<sequence length="220" mass="23915">MMSSYGMRFTNGSNVVTLDSEFSRLTTLDKGTWSGVASGVYVPFSATITTAEPPLVFVRPDQTNVFCFCLVRGSAGAWTGFSFLGGRSNTTSGKWFAAAFTSAPTAKFGFRLWDQNAKLIFDNGTPCAQFTRTITSWTYLGAGQDAQGQTMLSWTAPSSLASGDYMLLNNIAMDVAGLISRQGNMYAVWEYNNDRLVMQVVGVDISTTLYNPVVFAKPIN</sequence>
<organism evidence="1 2">
    <name type="scientific">Pseudomonas quebecensis</name>
    <dbReference type="NCBI Taxonomy" id="2995174"/>
    <lineage>
        <taxon>Bacteria</taxon>
        <taxon>Pseudomonadati</taxon>
        <taxon>Pseudomonadota</taxon>
        <taxon>Gammaproteobacteria</taxon>
        <taxon>Pseudomonadales</taxon>
        <taxon>Pseudomonadaceae</taxon>
        <taxon>Pseudomonas</taxon>
    </lineage>
</organism>
<dbReference type="RefSeq" id="WP_266249252.1">
    <property type="nucleotide sequence ID" value="NZ_CP112866.1"/>
</dbReference>
<dbReference type="EMBL" id="CP112866">
    <property type="protein sequence ID" value="UZW21096.1"/>
    <property type="molecule type" value="Genomic_DNA"/>
</dbReference>
<evidence type="ECO:0000313" key="1">
    <source>
        <dbReference type="EMBL" id="UZW21096.1"/>
    </source>
</evidence>
<gene>
    <name evidence="1" type="ORF">OSC50_12390</name>
</gene>
<reference evidence="1" key="1">
    <citation type="submission" date="2022-11" db="EMBL/GenBank/DDBJ databases">
        <title>Taxonomic description of a new Pseudomonas species.</title>
        <authorList>
            <person name="Tambong J.T."/>
        </authorList>
    </citation>
    <scope>NUCLEOTIDE SEQUENCE</scope>
    <source>
        <strain evidence="1">S1Bt42</strain>
    </source>
</reference>